<evidence type="ECO:0000313" key="3">
    <source>
        <dbReference type="Proteomes" id="UP001140206"/>
    </source>
</evidence>
<keyword evidence="2" id="KW-0548">Nucleotidyltransferase</keyword>
<name>A0AAV8CQW9_9POAL</name>
<dbReference type="Pfam" id="PF00078">
    <property type="entry name" value="RVT_1"/>
    <property type="match status" value="1"/>
</dbReference>
<organism evidence="2 3">
    <name type="scientific">Rhynchospora pubera</name>
    <dbReference type="NCBI Taxonomy" id="906938"/>
    <lineage>
        <taxon>Eukaryota</taxon>
        <taxon>Viridiplantae</taxon>
        <taxon>Streptophyta</taxon>
        <taxon>Embryophyta</taxon>
        <taxon>Tracheophyta</taxon>
        <taxon>Spermatophyta</taxon>
        <taxon>Magnoliopsida</taxon>
        <taxon>Liliopsida</taxon>
        <taxon>Poales</taxon>
        <taxon>Cyperaceae</taxon>
        <taxon>Cyperoideae</taxon>
        <taxon>Rhynchosporeae</taxon>
        <taxon>Rhynchospora</taxon>
    </lineage>
</organism>
<keyword evidence="3" id="KW-1185">Reference proteome</keyword>
<protein>
    <submittedName>
        <fullName evidence="2">RNA-directed DNA polymerase (Reverse transcriptase)-related family protein</fullName>
    </submittedName>
</protein>
<keyword evidence="2" id="KW-0808">Transferase</keyword>
<keyword evidence="2" id="KW-0695">RNA-directed DNA polymerase</keyword>
<dbReference type="CDD" id="cd01650">
    <property type="entry name" value="RT_nLTR_like"/>
    <property type="match status" value="1"/>
</dbReference>
<dbReference type="Proteomes" id="UP001140206">
    <property type="component" value="Chromosome 4"/>
</dbReference>
<dbReference type="SUPFAM" id="SSF56672">
    <property type="entry name" value="DNA/RNA polymerases"/>
    <property type="match status" value="1"/>
</dbReference>
<comment type="caution">
    <text evidence="2">The sequence shown here is derived from an EMBL/GenBank/DDBJ whole genome shotgun (WGS) entry which is preliminary data.</text>
</comment>
<feature type="domain" description="Reverse transcriptase" evidence="1">
    <location>
        <begin position="162"/>
        <end position="443"/>
    </location>
</feature>
<gene>
    <name evidence="2" type="ORF">LUZ62_068617</name>
</gene>
<proteinExistence type="predicted"/>
<dbReference type="PANTHER" id="PTHR33116:SF78">
    <property type="entry name" value="OS12G0587133 PROTEIN"/>
    <property type="match status" value="1"/>
</dbReference>
<dbReference type="AlphaFoldDB" id="A0AAV8CQW9"/>
<dbReference type="InterPro" id="IPR026960">
    <property type="entry name" value="RVT-Znf"/>
</dbReference>
<sequence length="817" mass="92272">MALVEIEQEMLEVQMALPADMDVQRNRELQQEYTSMLLQIEEYWAQRSRVRWALLGDMNTSFFHASVVQRRRLNQISSIKLEDGSTGSALHQNLLSGILTPGRRITVTEVACMSAQPSDVEIVQTVFSLNPNKAAGPDGVNGRLIQAYWDYFGPCITQEVKQFFITAQLDPNVAVSNTVLIPKVDHPATVSDYRPISVCNFLYKVISKLLANRMKSVIGKLILPNQTAFTPGRDKSENIIMLREVMHSFRKRSFNQHAFAFKCDLSKAFDRMEWNFVESVLVSYGFLGDYIQWISSCITSAQFRILFSGRADGFIKPTRGLRQGCTMSPYLFILAMDVLWRMLELDEANGGFQGVKLAANAPSLTSLMFADDLIIFGHAFIQQVMRLQQILRVFCDMSGQRIGHEKSRIWFSSSTPLDVRRCIMEMLNATAGDDEHIYLGVPVTATRSAHFKRLVDKVQAKLNSWSSKLLSQAGKIVLIKSVIEPMVLYGAAGGSLPETIVQKINQLVRNFFWQNGEKNKMHLINWSIITKPKGCGGLGLRDVSVINNAAMMKILWKLASGEYEDSLWARILKAKYLARKLLWMATVPSSCTKLWRAIMGMREILKEHITWQLANGDKCQVFGQPWHEFWLEFKPTNRYDRALVVSDLIDTESQTWNSQKLIHALGFYGALFIACNTPVPPCNSNHTNRLIFKASQNGKFSYKAAVRLLQGELVPLDGQASGVIKLIWHTPDLLPRIRIFLWKMFHNSIPTQGLYARRLGKPQPSCPLCNNDDDDASHALFKCPAARAFWLAFNIGLHSLALPSNLSQVLSIIGLGY</sequence>
<dbReference type="PROSITE" id="PS50878">
    <property type="entry name" value="RT_POL"/>
    <property type="match status" value="1"/>
</dbReference>
<evidence type="ECO:0000259" key="1">
    <source>
        <dbReference type="PROSITE" id="PS50878"/>
    </source>
</evidence>
<dbReference type="GO" id="GO:0003964">
    <property type="term" value="F:RNA-directed DNA polymerase activity"/>
    <property type="evidence" value="ECO:0007669"/>
    <property type="project" value="UniProtKB-KW"/>
</dbReference>
<dbReference type="EMBL" id="JAMFTS010000004">
    <property type="protein sequence ID" value="KAJ4758242.1"/>
    <property type="molecule type" value="Genomic_DNA"/>
</dbReference>
<accession>A0AAV8CQW9</accession>
<dbReference type="InterPro" id="IPR000477">
    <property type="entry name" value="RT_dom"/>
</dbReference>
<reference evidence="2" key="1">
    <citation type="submission" date="2022-08" db="EMBL/GenBank/DDBJ databases">
        <authorList>
            <person name="Marques A."/>
        </authorList>
    </citation>
    <scope>NUCLEOTIDE SEQUENCE</scope>
    <source>
        <strain evidence="2">RhyPub2mFocal</strain>
        <tissue evidence="2">Leaves</tissue>
    </source>
</reference>
<dbReference type="Pfam" id="PF13966">
    <property type="entry name" value="zf-RVT"/>
    <property type="match status" value="1"/>
</dbReference>
<dbReference type="InterPro" id="IPR043502">
    <property type="entry name" value="DNA/RNA_pol_sf"/>
</dbReference>
<dbReference type="PANTHER" id="PTHR33116">
    <property type="entry name" value="REVERSE TRANSCRIPTASE ZINC-BINDING DOMAIN-CONTAINING PROTEIN-RELATED-RELATED"/>
    <property type="match status" value="1"/>
</dbReference>
<evidence type="ECO:0000313" key="2">
    <source>
        <dbReference type="EMBL" id="KAJ4758242.1"/>
    </source>
</evidence>